<dbReference type="PANTHER" id="PTHR43353">
    <property type="entry name" value="SUCCINATE-SEMIALDEHYDE DEHYDROGENASE, MITOCHONDRIAL"/>
    <property type="match status" value="1"/>
</dbReference>
<feature type="active site" evidence="3">
    <location>
        <position position="243"/>
    </location>
</feature>
<reference evidence="6 7" key="1">
    <citation type="submission" date="2021-02" db="EMBL/GenBank/DDBJ databases">
        <authorList>
            <person name="Park J.-S."/>
        </authorList>
    </citation>
    <scope>NUCLEOTIDE SEQUENCE [LARGE SCALE GENOMIC DNA]</scope>
    <source>
        <strain evidence="6 7">188UL20-2</strain>
    </source>
</reference>
<proteinExistence type="inferred from homology"/>
<evidence type="ECO:0000313" key="6">
    <source>
        <dbReference type="EMBL" id="MBM7037088.1"/>
    </source>
</evidence>
<dbReference type="RefSeq" id="WP_205158816.1">
    <property type="nucleotide sequence ID" value="NZ_JAFEUM010000004.1"/>
</dbReference>
<sequence>MLKELTSQRLEQPCVEVLNPATQESLGWLAADSLEQVESKIVAATLAQPKWAAQTAKYRSKLLRKWFDLIEQHQQDLALILTMEQGKPLSEALSEVAYGASFVEWFAEEAKRAYGVTIPATFDGKSIRTIKQPIGVCASITPWNFPVAMLTRKLAPALSAGCAMISKPAVNTPLCAIALRHLALEAGIDGELLPVVISEQASDVGLKFCTHPSIRKLSFTGSTAVGKQLMQQSSQQVQRVSMELGGNAPFIVFGDADINEAVAGAIVCKFRNAGQTCVCANRFYIHDSVYDEFAQKLHAAMSKLSLGAGVDGHDIGPLIDEKALQKVDQLVHAATLAGAELVCGGKVASDIGTLYYQPTLLSNVAHDNPVMKVEQFGPIAALCRFSDVDEAIHFANDTEFGLASYFFTQDLTLAEYVSNKLQYGIVGINEGIISTEVAPFGGVKHSGVGREGSALGLDEYLETKYIAVGGLR</sequence>
<name>A0ABS2HLL1_9VIBR</name>
<dbReference type="InterPro" id="IPR016162">
    <property type="entry name" value="Ald_DH_N"/>
</dbReference>
<dbReference type="InterPro" id="IPR029510">
    <property type="entry name" value="Ald_DH_CS_GLU"/>
</dbReference>
<dbReference type="PROSITE" id="PS00687">
    <property type="entry name" value="ALDEHYDE_DEHYDR_GLU"/>
    <property type="match status" value="1"/>
</dbReference>
<dbReference type="InterPro" id="IPR016161">
    <property type="entry name" value="Ald_DH/histidinol_DH"/>
</dbReference>
<dbReference type="InterPro" id="IPR016160">
    <property type="entry name" value="Ald_DH_CS_CYS"/>
</dbReference>
<dbReference type="Pfam" id="PF00171">
    <property type="entry name" value="Aldedh"/>
    <property type="match status" value="1"/>
</dbReference>
<evidence type="ECO:0000313" key="7">
    <source>
        <dbReference type="Proteomes" id="UP000809621"/>
    </source>
</evidence>
<dbReference type="CDD" id="cd07103">
    <property type="entry name" value="ALDH_F5_SSADH_GabD"/>
    <property type="match status" value="1"/>
</dbReference>
<dbReference type="Proteomes" id="UP000809621">
    <property type="component" value="Unassembled WGS sequence"/>
</dbReference>
<keyword evidence="2 4" id="KW-0560">Oxidoreductase</keyword>
<dbReference type="EMBL" id="JAFEUM010000004">
    <property type="protein sequence ID" value="MBM7037088.1"/>
    <property type="molecule type" value="Genomic_DNA"/>
</dbReference>
<feature type="domain" description="Aldehyde dehydrogenase" evidence="5">
    <location>
        <begin position="14"/>
        <end position="466"/>
    </location>
</feature>
<dbReference type="Gene3D" id="3.40.605.10">
    <property type="entry name" value="Aldehyde Dehydrogenase, Chain A, domain 1"/>
    <property type="match status" value="1"/>
</dbReference>
<evidence type="ECO:0000256" key="1">
    <source>
        <dbReference type="ARBA" id="ARBA00009986"/>
    </source>
</evidence>
<comment type="caution">
    <text evidence="6">The sequence shown here is derived from an EMBL/GenBank/DDBJ whole genome shotgun (WGS) entry which is preliminary data.</text>
</comment>
<evidence type="ECO:0000256" key="3">
    <source>
        <dbReference type="PROSITE-ProRule" id="PRU10007"/>
    </source>
</evidence>
<accession>A0ABS2HLL1</accession>
<evidence type="ECO:0000256" key="4">
    <source>
        <dbReference type="RuleBase" id="RU003345"/>
    </source>
</evidence>
<comment type="similarity">
    <text evidence="1 4">Belongs to the aldehyde dehydrogenase family.</text>
</comment>
<dbReference type="SUPFAM" id="SSF53720">
    <property type="entry name" value="ALDH-like"/>
    <property type="match status" value="1"/>
</dbReference>
<dbReference type="PROSITE" id="PS00070">
    <property type="entry name" value="ALDEHYDE_DEHYDR_CYS"/>
    <property type="match status" value="1"/>
</dbReference>
<organism evidence="6 7">
    <name type="scientific">Vibrio ulleungensis</name>
    <dbReference type="NCBI Taxonomy" id="2807619"/>
    <lineage>
        <taxon>Bacteria</taxon>
        <taxon>Pseudomonadati</taxon>
        <taxon>Pseudomonadota</taxon>
        <taxon>Gammaproteobacteria</taxon>
        <taxon>Vibrionales</taxon>
        <taxon>Vibrionaceae</taxon>
        <taxon>Vibrio</taxon>
    </lineage>
</organism>
<dbReference type="InterPro" id="IPR015590">
    <property type="entry name" value="Aldehyde_DH_dom"/>
</dbReference>
<protein>
    <submittedName>
        <fullName evidence="6">NAD-dependent succinate-semialdehyde dehydrogenase</fullName>
    </submittedName>
</protein>
<gene>
    <name evidence="6" type="ORF">JQC93_11800</name>
</gene>
<evidence type="ECO:0000256" key="2">
    <source>
        <dbReference type="ARBA" id="ARBA00023002"/>
    </source>
</evidence>
<evidence type="ECO:0000259" key="5">
    <source>
        <dbReference type="Pfam" id="PF00171"/>
    </source>
</evidence>
<dbReference type="Gene3D" id="3.40.309.10">
    <property type="entry name" value="Aldehyde Dehydrogenase, Chain A, domain 2"/>
    <property type="match status" value="1"/>
</dbReference>
<dbReference type="PANTHER" id="PTHR43353:SF5">
    <property type="entry name" value="SUCCINATE-SEMIALDEHYDE DEHYDROGENASE, MITOCHONDRIAL"/>
    <property type="match status" value="1"/>
</dbReference>
<dbReference type="InterPro" id="IPR016163">
    <property type="entry name" value="Ald_DH_C"/>
</dbReference>
<dbReference type="InterPro" id="IPR050740">
    <property type="entry name" value="Aldehyde_DH_Superfamily"/>
</dbReference>
<keyword evidence="7" id="KW-1185">Reference proteome</keyword>